<dbReference type="GO" id="GO:0004803">
    <property type="term" value="F:transposase activity"/>
    <property type="evidence" value="ECO:0007669"/>
    <property type="project" value="InterPro"/>
</dbReference>
<dbReference type="InterPro" id="IPR051917">
    <property type="entry name" value="Transposase-Integrase"/>
</dbReference>
<dbReference type="Gene3D" id="3.30.420.10">
    <property type="entry name" value="Ribonuclease H-like superfamily/Ribonuclease H"/>
    <property type="match status" value="1"/>
</dbReference>
<dbReference type="GO" id="GO:0015074">
    <property type="term" value="P:DNA integration"/>
    <property type="evidence" value="ECO:0007669"/>
    <property type="project" value="InterPro"/>
</dbReference>
<dbReference type="InterPro" id="IPR036397">
    <property type="entry name" value="RNaseH_sf"/>
</dbReference>
<dbReference type="InterPro" id="IPR001584">
    <property type="entry name" value="Integrase_cat-core"/>
</dbReference>
<dbReference type="Pfam" id="PF13936">
    <property type="entry name" value="HTH_38"/>
    <property type="match status" value="1"/>
</dbReference>
<feature type="domain" description="Integrase catalytic" evidence="6">
    <location>
        <begin position="154"/>
        <end position="315"/>
    </location>
</feature>
<comment type="similarity">
    <text evidence="2">Belongs to the transposase IS30 family.</text>
</comment>
<dbReference type="PANTHER" id="PTHR10948">
    <property type="entry name" value="TRANSPOSASE"/>
    <property type="match status" value="1"/>
</dbReference>
<dbReference type="AlphaFoldDB" id="A0A382LX10"/>
<comment type="function">
    <text evidence="1">Required for the transposition of the insertion element.</text>
</comment>
<name>A0A382LX10_9ZZZZ</name>
<dbReference type="NCBIfam" id="NF033563">
    <property type="entry name" value="transpos_IS30"/>
    <property type="match status" value="1"/>
</dbReference>
<evidence type="ECO:0000256" key="4">
    <source>
        <dbReference type="ARBA" id="ARBA00023125"/>
    </source>
</evidence>
<evidence type="ECO:0000313" key="7">
    <source>
        <dbReference type="EMBL" id="SVC39431.1"/>
    </source>
</evidence>
<keyword evidence="5" id="KW-0233">DNA recombination</keyword>
<dbReference type="PROSITE" id="PS50994">
    <property type="entry name" value="INTEGRASE"/>
    <property type="match status" value="1"/>
</dbReference>
<accession>A0A382LX10</accession>
<dbReference type="GO" id="GO:0006313">
    <property type="term" value="P:DNA transposition"/>
    <property type="evidence" value="ECO:0007669"/>
    <property type="project" value="InterPro"/>
</dbReference>
<protein>
    <recommendedName>
        <fullName evidence="6">Integrase catalytic domain-containing protein</fullName>
    </recommendedName>
</protein>
<dbReference type="InterPro" id="IPR025246">
    <property type="entry name" value="IS30-like_HTH"/>
</dbReference>
<evidence type="ECO:0000256" key="3">
    <source>
        <dbReference type="ARBA" id="ARBA00022578"/>
    </source>
</evidence>
<dbReference type="GO" id="GO:0003677">
    <property type="term" value="F:DNA binding"/>
    <property type="evidence" value="ECO:0007669"/>
    <property type="project" value="UniProtKB-KW"/>
</dbReference>
<gene>
    <name evidence="7" type="ORF">METZ01_LOCUS292285</name>
</gene>
<dbReference type="PANTHER" id="PTHR10948:SF23">
    <property type="entry name" value="TRANSPOSASE INSI FOR INSERTION SEQUENCE ELEMENT IS30A-RELATED"/>
    <property type="match status" value="1"/>
</dbReference>
<dbReference type="SUPFAM" id="SSF46689">
    <property type="entry name" value="Homeodomain-like"/>
    <property type="match status" value="1"/>
</dbReference>
<organism evidence="7">
    <name type="scientific">marine metagenome</name>
    <dbReference type="NCBI Taxonomy" id="408172"/>
    <lineage>
        <taxon>unclassified sequences</taxon>
        <taxon>metagenomes</taxon>
        <taxon>ecological metagenomes</taxon>
    </lineage>
</organism>
<keyword evidence="4" id="KW-0238">DNA-binding</keyword>
<reference evidence="7" key="1">
    <citation type="submission" date="2018-05" db="EMBL/GenBank/DDBJ databases">
        <authorList>
            <person name="Lanie J.A."/>
            <person name="Ng W.-L."/>
            <person name="Kazmierczak K.M."/>
            <person name="Andrzejewski T.M."/>
            <person name="Davidsen T.M."/>
            <person name="Wayne K.J."/>
            <person name="Tettelin H."/>
            <person name="Glass J.I."/>
            <person name="Rusch D."/>
            <person name="Podicherti R."/>
            <person name="Tsui H.-C.T."/>
            <person name="Winkler M.E."/>
        </authorList>
    </citation>
    <scope>NUCLEOTIDE SEQUENCE</scope>
</reference>
<evidence type="ECO:0000259" key="6">
    <source>
        <dbReference type="PROSITE" id="PS50994"/>
    </source>
</evidence>
<evidence type="ECO:0000256" key="1">
    <source>
        <dbReference type="ARBA" id="ARBA00002190"/>
    </source>
</evidence>
<dbReference type="GO" id="GO:0005829">
    <property type="term" value="C:cytosol"/>
    <property type="evidence" value="ECO:0007669"/>
    <property type="project" value="TreeGrafter"/>
</dbReference>
<keyword evidence="3" id="KW-0815">Transposition</keyword>
<dbReference type="PROSITE" id="PS01043">
    <property type="entry name" value="TRANSPOSASE_IS30"/>
    <property type="match status" value="1"/>
</dbReference>
<dbReference type="EMBL" id="UINC01088848">
    <property type="protein sequence ID" value="SVC39431.1"/>
    <property type="molecule type" value="Genomic_DNA"/>
</dbReference>
<dbReference type="InterPro" id="IPR009057">
    <property type="entry name" value="Homeodomain-like_sf"/>
</dbReference>
<dbReference type="SUPFAM" id="SSF53098">
    <property type="entry name" value="Ribonuclease H-like"/>
    <property type="match status" value="1"/>
</dbReference>
<sequence>MKHYSQLTLEKRYGIYSLLKTGQTQSKIAEVVGVHKSTINRELKRNRGGRGYRPKQANAFAEDRHRAKVRFRIDGNTWAFVEQLLRKEWSPEQISGWMKENMDIAVSHEWIYQYVLKDKLAGGSLYLHLRCKKKRKKRYGSNDRRGNLINRVSIDERPDIVEERNRIGDWEADTIIGKAHKQAIVSLTERKSGLALVYKVDRRTKENTEVAIKRLLNSVSDKVHTITSDNGKEFGNHEKIAKGLKCNFYFAHAYSSWERGTNENTNGLIRQYFPKNRDFRTITDKELIHAMKRLNNRPRKRFGYKTPNQVFFGESYNVALTT</sequence>
<evidence type="ECO:0000256" key="2">
    <source>
        <dbReference type="ARBA" id="ARBA00006363"/>
    </source>
</evidence>
<dbReference type="InterPro" id="IPR001598">
    <property type="entry name" value="Transposase_IS30_CS"/>
</dbReference>
<dbReference type="InterPro" id="IPR012337">
    <property type="entry name" value="RNaseH-like_sf"/>
</dbReference>
<evidence type="ECO:0000256" key="5">
    <source>
        <dbReference type="ARBA" id="ARBA00023172"/>
    </source>
</evidence>
<dbReference type="InterPro" id="IPR053392">
    <property type="entry name" value="Transposase_IS30-like"/>
</dbReference>
<proteinExistence type="inferred from homology"/>